<evidence type="ECO:0000256" key="1">
    <source>
        <dbReference type="ARBA" id="ARBA00004953"/>
    </source>
</evidence>
<dbReference type="NCBIfam" id="TIGR02467">
    <property type="entry name" value="CbiE"/>
    <property type="match status" value="1"/>
</dbReference>
<dbReference type="NCBIfam" id="TIGR02469">
    <property type="entry name" value="CbiT"/>
    <property type="match status" value="1"/>
</dbReference>
<dbReference type="SUPFAM" id="SSF53335">
    <property type="entry name" value="S-adenosyl-L-methionine-dependent methyltransferases"/>
    <property type="match status" value="1"/>
</dbReference>
<evidence type="ECO:0000256" key="2">
    <source>
        <dbReference type="ARBA" id="ARBA00022573"/>
    </source>
</evidence>
<keyword evidence="5" id="KW-0949">S-adenosyl-L-methionine</keyword>
<dbReference type="Gene3D" id="3.40.50.150">
    <property type="entry name" value="Vaccinia Virus protein VP39"/>
    <property type="match status" value="1"/>
</dbReference>
<dbReference type="RefSeq" id="WP_139082159.1">
    <property type="nucleotide sequence ID" value="NZ_VDFV01000019.1"/>
</dbReference>
<dbReference type="PANTHER" id="PTHR43182:SF1">
    <property type="entry name" value="COBALT-PRECORRIN-7 C(5)-METHYLTRANSFERASE"/>
    <property type="match status" value="1"/>
</dbReference>
<dbReference type="InterPro" id="IPR000878">
    <property type="entry name" value="4pyrrol_Mease"/>
</dbReference>
<dbReference type="CDD" id="cd11644">
    <property type="entry name" value="Precorrin-6Y-MT"/>
    <property type="match status" value="1"/>
</dbReference>
<dbReference type="EMBL" id="VDFV01000019">
    <property type="protein sequence ID" value="TNC70347.1"/>
    <property type="molecule type" value="Genomic_DNA"/>
</dbReference>
<keyword evidence="4 7" id="KW-0808">Transferase</keyword>
<protein>
    <submittedName>
        <fullName evidence="7">Precorrin-6y C5,15-methyltransferase (Decarboxylating) subunit CbiE</fullName>
    </submittedName>
</protein>
<evidence type="ECO:0000313" key="7">
    <source>
        <dbReference type="EMBL" id="TNC70347.1"/>
    </source>
</evidence>
<dbReference type="InterPro" id="IPR012818">
    <property type="entry name" value="CbiE"/>
</dbReference>
<evidence type="ECO:0000256" key="4">
    <source>
        <dbReference type="ARBA" id="ARBA00022679"/>
    </source>
</evidence>
<sequence>MTPWLHVVGLGEEGLAGLSPAARALVLGAEVLVGGARHHRLTEAAPGERIAWPSPWDALEGTLWGLRGRRVVVLVTGDPLWFSGGERIVAAFGGEVAVHPHPGAFQLAAARMGWPMDGVECLTVHGRPVEQVLPHLAPGARWLVLAHGPETGRDIAQLLVSQGYEPSRIAALSHMGGPEEARVEGRAGAWDAEVPLLTTLAVECVAGPGARVLGRMGLPDDAFGSDGTMTKREVRSVTLARLVPLPGQLLWDVGLGSGSVAIEWMRAAKGAQAIGVEPRPDRRALAAANALSLGVPGLEIVAGEAPEALAGLPAPDAVFLGGGLTEAAFAAAWEALRPLGRLVANAVTLEAQAVMLALHRRHGGELVRIAVSRAEPVGRLTGWRPAMEVMQWSLLKP</sequence>
<dbReference type="SUPFAM" id="SSF53790">
    <property type="entry name" value="Tetrapyrrole methylase"/>
    <property type="match status" value="1"/>
</dbReference>
<keyword evidence="2" id="KW-0169">Cobalamin biosynthesis</keyword>
<dbReference type="InterPro" id="IPR035996">
    <property type="entry name" value="4pyrrol_Methylase_sf"/>
</dbReference>
<dbReference type="OrthoDB" id="9787825at2"/>
<dbReference type="InterPro" id="IPR050714">
    <property type="entry name" value="Cobalamin_biosynth_MTase"/>
</dbReference>
<dbReference type="PIRSF" id="PIRSF036428">
    <property type="entry name" value="CobL"/>
    <property type="match status" value="1"/>
</dbReference>
<dbReference type="AlphaFoldDB" id="A0A5C4N8H6"/>
<dbReference type="GO" id="GO:0009236">
    <property type="term" value="P:cobalamin biosynthetic process"/>
    <property type="evidence" value="ECO:0007669"/>
    <property type="project" value="UniProtKB-UniPathway"/>
</dbReference>
<dbReference type="GO" id="GO:0032259">
    <property type="term" value="P:methylation"/>
    <property type="evidence" value="ECO:0007669"/>
    <property type="project" value="UniProtKB-KW"/>
</dbReference>
<dbReference type="PANTHER" id="PTHR43182">
    <property type="entry name" value="COBALT-PRECORRIN-6B C(15)-METHYLTRANSFERASE (DECARBOXYLATING)"/>
    <property type="match status" value="1"/>
</dbReference>
<dbReference type="Pfam" id="PF00590">
    <property type="entry name" value="TP_methylase"/>
    <property type="match status" value="1"/>
</dbReference>
<organism evidence="7 8">
    <name type="scientific">Rubellimicrobium roseum</name>
    <dbReference type="NCBI Taxonomy" id="687525"/>
    <lineage>
        <taxon>Bacteria</taxon>
        <taxon>Pseudomonadati</taxon>
        <taxon>Pseudomonadota</taxon>
        <taxon>Alphaproteobacteria</taxon>
        <taxon>Rhodobacterales</taxon>
        <taxon>Roseobacteraceae</taxon>
        <taxon>Rubellimicrobium</taxon>
    </lineage>
</organism>
<keyword evidence="8" id="KW-1185">Reference proteome</keyword>
<evidence type="ECO:0000313" key="8">
    <source>
        <dbReference type="Proteomes" id="UP000305709"/>
    </source>
</evidence>
<dbReference type="InterPro" id="IPR014777">
    <property type="entry name" value="4pyrrole_Mease_sub1"/>
</dbReference>
<dbReference type="Proteomes" id="UP000305709">
    <property type="component" value="Unassembled WGS sequence"/>
</dbReference>
<comment type="caution">
    <text evidence="7">The sequence shown here is derived from an EMBL/GenBank/DDBJ whole genome shotgun (WGS) entry which is preliminary data.</text>
</comment>
<evidence type="ECO:0000256" key="5">
    <source>
        <dbReference type="ARBA" id="ARBA00022691"/>
    </source>
</evidence>
<comment type="pathway">
    <text evidence="1">Cofactor biosynthesis; adenosylcobalamin biosynthesis.</text>
</comment>
<dbReference type="UniPathway" id="UPA00148"/>
<dbReference type="InterPro" id="IPR029063">
    <property type="entry name" value="SAM-dependent_MTases_sf"/>
</dbReference>
<proteinExistence type="predicted"/>
<evidence type="ECO:0000256" key="3">
    <source>
        <dbReference type="ARBA" id="ARBA00022603"/>
    </source>
</evidence>
<evidence type="ECO:0000259" key="6">
    <source>
        <dbReference type="Pfam" id="PF00590"/>
    </source>
</evidence>
<dbReference type="InterPro" id="IPR014008">
    <property type="entry name" value="Cbl_synth_MTase_CbiT"/>
</dbReference>
<name>A0A5C4N8H6_9RHOB</name>
<gene>
    <name evidence="7" type="primary">cbiE</name>
    <name evidence="7" type="ORF">FHG71_13205</name>
</gene>
<accession>A0A5C4N8H6</accession>
<reference evidence="7 8" key="1">
    <citation type="submission" date="2019-06" db="EMBL/GenBank/DDBJ databases">
        <authorList>
            <person name="Jiang L."/>
        </authorList>
    </citation>
    <scope>NUCLEOTIDE SEQUENCE [LARGE SCALE GENOMIC DNA]</scope>
    <source>
        <strain evidence="7 8">YIM 48858</strain>
    </source>
</reference>
<dbReference type="InterPro" id="IPR006365">
    <property type="entry name" value="Cbl_synth_CobL"/>
</dbReference>
<keyword evidence="3 7" id="KW-0489">Methyltransferase</keyword>
<dbReference type="GO" id="GO:0008276">
    <property type="term" value="F:protein methyltransferase activity"/>
    <property type="evidence" value="ECO:0007669"/>
    <property type="project" value="InterPro"/>
</dbReference>
<dbReference type="Gene3D" id="3.40.1010.10">
    <property type="entry name" value="Cobalt-precorrin-4 Transmethylase, Domain 1"/>
    <property type="match status" value="1"/>
</dbReference>
<feature type="domain" description="Tetrapyrrole methylase" evidence="6">
    <location>
        <begin position="5"/>
        <end position="188"/>
    </location>
</feature>